<keyword evidence="4" id="KW-1185">Reference proteome</keyword>
<dbReference type="InterPro" id="IPR001810">
    <property type="entry name" value="F-box_dom"/>
</dbReference>
<dbReference type="OMA" id="PRTIDIC"/>
<evidence type="ECO:0000256" key="1">
    <source>
        <dbReference type="SAM" id="MobiDB-lite"/>
    </source>
</evidence>
<protein>
    <recommendedName>
        <fullName evidence="2">F-box domain-containing protein</fullName>
    </recommendedName>
</protein>
<feature type="compositionally biased region" description="Basic residues" evidence="1">
    <location>
        <begin position="55"/>
        <end position="64"/>
    </location>
</feature>
<dbReference type="InterPro" id="IPR036047">
    <property type="entry name" value="F-box-like_dom_sf"/>
</dbReference>
<dbReference type="EMBL" id="GL377310">
    <property type="protein sequence ID" value="EFI94085.1"/>
    <property type="molecule type" value="Genomic_DNA"/>
</dbReference>
<reference evidence="3 4" key="1">
    <citation type="journal article" date="2010" name="Nat. Biotechnol.">
        <title>Genome sequence of the model mushroom Schizophyllum commune.</title>
        <authorList>
            <person name="Ohm R.A."/>
            <person name="de Jong J.F."/>
            <person name="Lugones L.G."/>
            <person name="Aerts A."/>
            <person name="Kothe E."/>
            <person name="Stajich J.E."/>
            <person name="de Vries R.P."/>
            <person name="Record E."/>
            <person name="Levasseur A."/>
            <person name="Baker S.E."/>
            <person name="Bartholomew K.A."/>
            <person name="Coutinho P.M."/>
            <person name="Erdmann S."/>
            <person name="Fowler T.J."/>
            <person name="Gathman A.C."/>
            <person name="Lombard V."/>
            <person name="Henrissat B."/>
            <person name="Knabe N."/>
            <person name="Kuees U."/>
            <person name="Lilly W.W."/>
            <person name="Lindquist E."/>
            <person name="Lucas S."/>
            <person name="Magnuson J.K."/>
            <person name="Piumi F."/>
            <person name="Raudaskoski M."/>
            <person name="Salamov A."/>
            <person name="Schmutz J."/>
            <person name="Schwarze F.W.M.R."/>
            <person name="vanKuyk P.A."/>
            <person name="Horton J.S."/>
            <person name="Grigoriev I.V."/>
            <person name="Woesten H.A.B."/>
        </authorList>
    </citation>
    <scope>NUCLEOTIDE SEQUENCE [LARGE SCALE GENOMIC DNA]</scope>
    <source>
        <strain evidence="4">H4-8 / FGSC 9210</strain>
    </source>
</reference>
<dbReference type="PROSITE" id="PS50181">
    <property type="entry name" value="FBOX"/>
    <property type="match status" value="1"/>
</dbReference>
<dbReference type="Pfam" id="PF00646">
    <property type="entry name" value="F-box"/>
    <property type="match status" value="1"/>
</dbReference>
<dbReference type="STRING" id="578458.D8QE18"/>
<name>D8QE18_SCHCM</name>
<gene>
    <name evidence="3" type="ORF">SCHCODRAFT_112100</name>
</gene>
<proteinExistence type="predicted"/>
<dbReference type="AlphaFoldDB" id="D8QE18"/>
<dbReference type="InParanoid" id="D8QE18"/>
<feature type="region of interest" description="Disordered" evidence="1">
    <location>
        <begin position="1"/>
        <end position="85"/>
    </location>
</feature>
<dbReference type="HOGENOM" id="CLU_010790_5_0_1"/>
<sequence>MVSTRRQSRALPPTRRVKPRSCCSDEASSESDLTDLSAESTSESESGEDAYERRPAKRARKSAPRKAVSAKVTKGNGRPRARGKAGKLSKLVDMPLDILFETFTLLDPQDLVPLSRTSRLLRQTLLSSQAIIVWRNARKRTGAPEPAPGYDEPRWANLVFGAKRCQNCDAPNVNTVDYQLLMRVCTACKKSNKFKRQYPDYDTSVLDLMRYTHVGGWAHGHETATRFYWRGDFDDVFKVVAKYTKDISLKKKDAKKAYDDYRKRRLAHICSIMKATRCPVRELGTEAIKARLLQLGHDTRDVANAVRNWRITVEKKELTDAGWARIRRKWEDEVATQRADRLDRDHKVVLDQRRQTIANLYNEAYRKTTKPSDWASMGWLALPSSDAIIKLDPFRELIYADVDKTLSIAEFEQALQQSAPLIAALKIENEETLRSELDQVVSDVEKAAVIPADQLSAVDFVLDLALATCTSFRPNYLTSTMFPGDYEQCLRAQDMIFCRKYHKGGYIAFYHRSRKALFPRYDEGLSRCVLAILQVLKLPTSATFAELDARDAWFFCGHCPADKQFKVWGRRAFKWRAAVIHHAQRHRTSQEPQWQLPSENEGLRLRGVRFAQLDEAKTWACAHCCAHLDDFRPRDQIEEHVQTAHNIEAPQIGIDVLCTSTSPVNTDSFRVTVDHQPIGKSQPVANREDCANMWLCLLCPPSRRLFKLEGVVSHLKSPKHNVKACTEGMHYEKADQSNPTPLSRVLPQKPATVASDRTILDYGTL</sequence>
<organism evidence="4">
    <name type="scientific">Schizophyllum commune (strain H4-8 / FGSC 9210)</name>
    <name type="common">Split gill fungus</name>
    <dbReference type="NCBI Taxonomy" id="578458"/>
    <lineage>
        <taxon>Eukaryota</taxon>
        <taxon>Fungi</taxon>
        <taxon>Dikarya</taxon>
        <taxon>Basidiomycota</taxon>
        <taxon>Agaricomycotina</taxon>
        <taxon>Agaricomycetes</taxon>
        <taxon>Agaricomycetidae</taxon>
        <taxon>Agaricales</taxon>
        <taxon>Schizophyllaceae</taxon>
        <taxon>Schizophyllum</taxon>
    </lineage>
</organism>
<feature type="domain" description="F-box" evidence="2">
    <location>
        <begin position="88"/>
        <end position="137"/>
    </location>
</feature>
<feature type="compositionally biased region" description="Low complexity" evidence="1">
    <location>
        <begin position="34"/>
        <end position="44"/>
    </location>
</feature>
<feature type="non-terminal residue" evidence="3">
    <location>
        <position position="765"/>
    </location>
</feature>
<dbReference type="Proteomes" id="UP000007431">
    <property type="component" value="Unassembled WGS sequence"/>
</dbReference>
<dbReference type="VEuPathDB" id="FungiDB:SCHCODRAFT_02587609"/>
<dbReference type="eggNOG" id="ENOG502SAM6">
    <property type="taxonomic scope" value="Eukaryota"/>
</dbReference>
<accession>D8QE18</accession>
<evidence type="ECO:0000259" key="2">
    <source>
        <dbReference type="PROSITE" id="PS50181"/>
    </source>
</evidence>
<evidence type="ECO:0000313" key="3">
    <source>
        <dbReference type="EMBL" id="EFI94085.1"/>
    </source>
</evidence>
<evidence type="ECO:0000313" key="4">
    <source>
        <dbReference type="Proteomes" id="UP000007431"/>
    </source>
</evidence>
<dbReference type="SUPFAM" id="SSF81383">
    <property type="entry name" value="F-box domain"/>
    <property type="match status" value="1"/>
</dbReference>